<dbReference type="InterPro" id="IPR029028">
    <property type="entry name" value="Alpha/beta_knot_MTases"/>
</dbReference>
<dbReference type="Gene3D" id="3.40.1280.10">
    <property type="match status" value="1"/>
</dbReference>
<dbReference type="PANTHER" id="PTHR42786:SF6">
    <property type="entry name" value="TRNA_RRNA METHYLTRANSFERASE SPOU TYPE DOMAIN-CONTAINING PROTEIN"/>
    <property type="match status" value="1"/>
</dbReference>
<keyword evidence="7" id="KW-1185">Reference proteome</keyword>
<dbReference type="InterPro" id="IPR029026">
    <property type="entry name" value="tRNA_m1G_MTases_N"/>
</dbReference>
<dbReference type="InterPro" id="IPR001537">
    <property type="entry name" value="SpoU_MeTrfase"/>
</dbReference>
<keyword evidence="3" id="KW-0808">Transferase</keyword>
<accession>A0ABN1MNG1</accession>
<protein>
    <recommendedName>
        <fullName evidence="5">tRNA/rRNA methyltransferase SpoU type domain-containing protein</fullName>
    </recommendedName>
</protein>
<organism evidence="6 7">
    <name type="scientific">Wandonia haliotis</name>
    <dbReference type="NCBI Taxonomy" id="574963"/>
    <lineage>
        <taxon>Bacteria</taxon>
        <taxon>Pseudomonadati</taxon>
        <taxon>Bacteroidota</taxon>
        <taxon>Flavobacteriia</taxon>
        <taxon>Flavobacteriales</taxon>
        <taxon>Crocinitomicaceae</taxon>
        <taxon>Wandonia</taxon>
    </lineage>
</organism>
<keyword evidence="2" id="KW-0489">Methyltransferase</keyword>
<evidence type="ECO:0000256" key="4">
    <source>
        <dbReference type="ARBA" id="ARBA00022691"/>
    </source>
</evidence>
<dbReference type="CDD" id="cd18098">
    <property type="entry name" value="SpoU-like"/>
    <property type="match status" value="1"/>
</dbReference>
<feature type="domain" description="tRNA/rRNA methyltransferase SpoU type" evidence="5">
    <location>
        <begin position="13"/>
        <end position="140"/>
    </location>
</feature>
<evidence type="ECO:0000313" key="6">
    <source>
        <dbReference type="EMBL" id="GAA0874808.1"/>
    </source>
</evidence>
<dbReference type="SUPFAM" id="SSF75217">
    <property type="entry name" value="alpha/beta knot"/>
    <property type="match status" value="1"/>
</dbReference>
<name>A0ABN1MNG1_9FLAO</name>
<dbReference type="PANTHER" id="PTHR42786">
    <property type="entry name" value="TRNA/RRNA METHYLTRANSFERASE"/>
    <property type="match status" value="1"/>
</dbReference>
<dbReference type="Proteomes" id="UP001501126">
    <property type="component" value="Unassembled WGS sequence"/>
</dbReference>
<comment type="similarity">
    <text evidence="1">Belongs to the class IV-like SAM-binding methyltransferase superfamily. RNA methyltransferase TrmH family.</text>
</comment>
<evidence type="ECO:0000313" key="7">
    <source>
        <dbReference type="Proteomes" id="UP001501126"/>
    </source>
</evidence>
<dbReference type="InterPro" id="IPR004384">
    <property type="entry name" value="RNA_MeTrfase_TrmJ/LasT"/>
</dbReference>
<dbReference type="EMBL" id="BAAAFH010000007">
    <property type="protein sequence ID" value="GAA0874808.1"/>
    <property type="molecule type" value="Genomic_DNA"/>
</dbReference>
<sequence length="155" mass="17754">MKDTGYYAIGIFRHKRDHNLGSLWRSAFILGAKYIFTIGKNYKKQSSDVLSSWARIPLFHYETADEFFKQIPYDCRVVGIEIDKNAKPLHDFVHPKRAVYLLGAEDNGLPRDVIDRCHFLVKLPGNHSLNVAVAGSIVIHDRVTKIETDFPVLQK</sequence>
<gene>
    <name evidence="6" type="ORF">GCM10009118_12160</name>
</gene>
<comment type="caution">
    <text evidence="6">The sequence shown here is derived from an EMBL/GenBank/DDBJ whole genome shotgun (WGS) entry which is preliminary data.</text>
</comment>
<evidence type="ECO:0000256" key="3">
    <source>
        <dbReference type="ARBA" id="ARBA00022679"/>
    </source>
</evidence>
<proteinExistence type="inferred from homology"/>
<dbReference type="RefSeq" id="WP_343785728.1">
    <property type="nucleotide sequence ID" value="NZ_BAAAFH010000007.1"/>
</dbReference>
<evidence type="ECO:0000256" key="1">
    <source>
        <dbReference type="ARBA" id="ARBA00007228"/>
    </source>
</evidence>
<reference evidence="6 7" key="1">
    <citation type="journal article" date="2019" name="Int. J. Syst. Evol. Microbiol.">
        <title>The Global Catalogue of Microorganisms (GCM) 10K type strain sequencing project: providing services to taxonomists for standard genome sequencing and annotation.</title>
        <authorList>
            <consortium name="The Broad Institute Genomics Platform"/>
            <consortium name="The Broad Institute Genome Sequencing Center for Infectious Disease"/>
            <person name="Wu L."/>
            <person name="Ma J."/>
        </authorList>
    </citation>
    <scope>NUCLEOTIDE SEQUENCE [LARGE SCALE GENOMIC DNA]</scope>
    <source>
        <strain evidence="6 7">JCM 16083</strain>
    </source>
</reference>
<evidence type="ECO:0000259" key="5">
    <source>
        <dbReference type="Pfam" id="PF00588"/>
    </source>
</evidence>
<evidence type="ECO:0000256" key="2">
    <source>
        <dbReference type="ARBA" id="ARBA00022603"/>
    </source>
</evidence>
<keyword evidence="4" id="KW-0949">S-adenosyl-L-methionine</keyword>
<dbReference type="Pfam" id="PF00588">
    <property type="entry name" value="SpoU_methylase"/>
    <property type="match status" value="1"/>
</dbReference>